<dbReference type="Proteomes" id="UP001589610">
    <property type="component" value="Unassembled WGS sequence"/>
</dbReference>
<feature type="domain" description="HTH cro/C1-type" evidence="1">
    <location>
        <begin position="3"/>
        <end position="56"/>
    </location>
</feature>
<evidence type="ECO:0000313" key="2">
    <source>
        <dbReference type="EMBL" id="MFB9679463.1"/>
    </source>
</evidence>
<comment type="caution">
    <text evidence="2">The sequence shown here is derived from an EMBL/GenBank/DDBJ whole genome shotgun (WGS) entry which is preliminary data.</text>
</comment>
<dbReference type="SMART" id="SM00530">
    <property type="entry name" value="HTH_XRE"/>
    <property type="match status" value="1"/>
</dbReference>
<dbReference type="CDD" id="cd00093">
    <property type="entry name" value="HTH_XRE"/>
    <property type="match status" value="1"/>
</dbReference>
<evidence type="ECO:0000313" key="3">
    <source>
        <dbReference type="Proteomes" id="UP001589610"/>
    </source>
</evidence>
<dbReference type="SUPFAM" id="SSF47413">
    <property type="entry name" value="lambda repressor-like DNA-binding domains"/>
    <property type="match status" value="1"/>
</dbReference>
<protein>
    <submittedName>
        <fullName evidence="2">Helix-turn-helix domain-containing protein</fullName>
    </submittedName>
</protein>
<dbReference type="RefSeq" id="WP_344747598.1">
    <property type="nucleotide sequence ID" value="NZ_BAAAWW010000133.1"/>
</dbReference>
<dbReference type="Gene3D" id="1.10.260.40">
    <property type="entry name" value="lambda repressor-like DNA-binding domains"/>
    <property type="match status" value="1"/>
</dbReference>
<accession>A0ABV5TK16</accession>
<organism evidence="2 3">
    <name type="scientific">Streptosporangium vulgare</name>
    <dbReference type="NCBI Taxonomy" id="46190"/>
    <lineage>
        <taxon>Bacteria</taxon>
        <taxon>Bacillati</taxon>
        <taxon>Actinomycetota</taxon>
        <taxon>Actinomycetes</taxon>
        <taxon>Streptosporangiales</taxon>
        <taxon>Streptosporangiaceae</taxon>
        <taxon>Streptosporangium</taxon>
    </lineage>
</organism>
<dbReference type="PROSITE" id="PS50943">
    <property type="entry name" value="HTH_CROC1"/>
    <property type="match status" value="1"/>
</dbReference>
<dbReference type="InterPro" id="IPR001387">
    <property type="entry name" value="Cro/C1-type_HTH"/>
</dbReference>
<dbReference type="InterPro" id="IPR043917">
    <property type="entry name" value="DUF5753"/>
</dbReference>
<dbReference type="Pfam" id="PF19054">
    <property type="entry name" value="DUF5753"/>
    <property type="match status" value="1"/>
</dbReference>
<keyword evidence="3" id="KW-1185">Reference proteome</keyword>
<gene>
    <name evidence="2" type="ORF">ACFFRH_28615</name>
</gene>
<dbReference type="EMBL" id="JBHMBS010000016">
    <property type="protein sequence ID" value="MFB9679463.1"/>
    <property type="molecule type" value="Genomic_DNA"/>
</dbReference>
<proteinExistence type="predicted"/>
<reference evidence="2 3" key="1">
    <citation type="submission" date="2024-09" db="EMBL/GenBank/DDBJ databases">
        <authorList>
            <person name="Sun Q."/>
            <person name="Mori K."/>
        </authorList>
    </citation>
    <scope>NUCLEOTIDE SEQUENCE [LARGE SCALE GENOMIC DNA]</scope>
    <source>
        <strain evidence="2 3">JCM 3028</strain>
    </source>
</reference>
<evidence type="ECO:0000259" key="1">
    <source>
        <dbReference type="PROSITE" id="PS50943"/>
    </source>
</evidence>
<sequence length="292" mass="33030">MELQRLRKEAGLTRDQAAEHAGCSPVTITRIESATSAATVALVAMMLDLYGVAGDRREALMQLARDARKRGWWHKVSEAIPEWVQSYVGLEEEAATLQEYQSEFVPGLLQTEDYARAVMRSAPVLPPDEELERRLSIRMQRQERVLERPDPPMMWCILNEAVIRRPVGGAQSMRDQLRRLIKLSETNYVTIQVLPFAAGVHPAMDGGFTLLNFPKLSDPDTVYIEYWQGSVYLEDSREVDAYVLLFNHLRARALGPDQTRNLIAQAIRDMQADGEAYPDGSFPRDLAQGELE</sequence>
<dbReference type="Pfam" id="PF13560">
    <property type="entry name" value="HTH_31"/>
    <property type="match status" value="1"/>
</dbReference>
<name>A0ABV5TK16_9ACTN</name>
<dbReference type="InterPro" id="IPR010982">
    <property type="entry name" value="Lambda_DNA-bd_dom_sf"/>
</dbReference>